<feature type="region of interest" description="Disordered" evidence="1">
    <location>
        <begin position="1"/>
        <end position="26"/>
    </location>
</feature>
<name>A0ABP9PZY3_9PSEU</name>
<proteinExistence type="predicted"/>
<protein>
    <submittedName>
        <fullName evidence="2">Uncharacterized protein</fullName>
    </submittedName>
</protein>
<organism evidence="2 3">
    <name type="scientific">Amycolatopsis dongchuanensis</name>
    <dbReference type="NCBI Taxonomy" id="1070866"/>
    <lineage>
        <taxon>Bacteria</taxon>
        <taxon>Bacillati</taxon>
        <taxon>Actinomycetota</taxon>
        <taxon>Actinomycetes</taxon>
        <taxon>Pseudonocardiales</taxon>
        <taxon>Pseudonocardiaceae</taxon>
        <taxon>Amycolatopsis</taxon>
    </lineage>
</organism>
<gene>
    <name evidence="2" type="ORF">GCM10023214_03100</name>
</gene>
<keyword evidence="3" id="KW-1185">Reference proteome</keyword>
<sequence>MAVSRAETAFRSPGEQVPDQVQPSVAGVRDHRDALDLQRPRFQGGLAVRPGRPDVVQQFDRVPPRPQPVFHLAVAQQQFRLDTQVERAVGEPVVVRTRPGVLGPAFGCLDLPDLQRRQCQRPAKPDFVGPDAEFLLQPPRLAEVLARLLAVAEVEVQFAEPGQREYAHARLPLPLEHRQHPFRVTPRAVDVAVALTHVTGDGAGTPGQPRPRARAVFV</sequence>
<evidence type="ECO:0000256" key="1">
    <source>
        <dbReference type="SAM" id="MobiDB-lite"/>
    </source>
</evidence>
<accession>A0ABP9PZY3</accession>
<dbReference type="Proteomes" id="UP001500192">
    <property type="component" value="Unassembled WGS sequence"/>
</dbReference>
<evidence type="ECO:0000313" key="3">
    <source>
        <dbReference type="Proteomes" id="UP001500192"/>
    </source>
</evidence>
<comment type="caution">
    <text evidence="2">The sequence shown here is derived from an EMBL/GenBank/DDBJ whole genome shotgun (WGS) entry which is preliminary data.</text>
</comment>
<dbReference type="EMBL" id="BAABIB010000008">
    <property type="protein sequence ID" value="GAA5151862.1"/>
    <property type="molecule type" value="Genomic_DNA"/>
</dbReference>
<evidence type="ECO:0000313" key="2">
    <source>
        <dbReference type="EMBL" id="GAA5151862.1"/>
    </source>
</evidence>
<dbReference type="RefSeq" id="WP_091510859.1">
    <property type="nucleotide sequence ID" value="NZ_BAABIB010000008.1"/>
</dbReference>
<reference evidence="3" key="1">
    <citation type="journal article" date="2019" name="Int. J. Syst. Evol. Microbiol.">
        <title>The Global Catalogue of Microorganisms (GCM) 10K type strain sequencing project: providing services to taxonomists for standard genome sequencing and annotation.</title>
        <authorList>
            <consortium name="The Broad Institute Genomics Platform"/>
            <consortium name="The Broad Institute Genome Sequencing Center for Infectious Disease"/>
            <person name="Wu L."/>
            <person name="Ma J."/>
        </authorList>
    </citation>
    <scope>NUCLEOTIDE SEQUENCE [LARGE SCALE GENOMIC DNA]</scope>
    <source>
        <strain evidence="3">JCM 18054</strain>
    </source>
</reference>